<evidence type="ECO:0000313" key="2">
    <source>
        <dbReference type="Proteomes" id="UP000683360"/>
    </source>
</evidence>
<protein>
    <recommendedName>
        <fullName evidence="3">Mab-21-like nucleotidyltransferase domain-containing protein</fullName>
    </recommendedName>
</protein>
<proteinExistence type="predicted"/>
<name>A0A8S3SLY1_MYTED</name>
<accession>A0A8S3SLY1</accession>
<dbReference type="EMBL" id="CAJPWZ010001767">
    <property type="protein sequence ID" value="CAG2222733.1"/>
    <property type="molecule type" value="Genomic_DNA"/>
</dbReference>
<gene>
    <name evidence="1" type="ORF">MEDL_36139</name>
</gene>
<dbReference type="Gene3D" id="3.30.460.90">
    <property type="match status" value="1"/>
</dbReference>
<keyword evidence="2" id="KW-1185">Reference proteome</keyword>
<organism evidence="1 2">
    <name type="scientific">Mytilus edulis</name>
    <name type="common">Blue mussel</name>
    <dbReference type="NCBI Taxonomy" id="6550"/>
    <lineage>
        <taxon>Eukaryota</taxon>
        <taxon>Metazoa</taxon>
        <taxon>Spiralia</taxon>
        <taxon>Lophotrochozoa</taxon>
        <taxon>Mollusca</taxon>
        <taxon>Bivalvia</taxon>
        <taxon>Autobranchia</taxon>
        <taxon>Pteriomorphia</taxon>
        <taxon>Mytilida</taxon>
        <taxon>Mytiloidea</taxon>
        <taxon>Mytilidae</taxon>
        <taxon>Mytilinae</taxon>
        <taxon>Mytilus</taxon>
    </lineage>
</organism>
<sequence>MDSRFSTANGNLLKWPYESTPGDHAYTVESITESSWPAKHMPHLFHINQHISHLETQSGQMRQTHGRHRSSLFTKLYSKEVARKGSMEMSKSIYKHFSTTLKILKETYSVFRNSELHLAGSMGEQTKVVRPDEFDFVIILPQLSEIDIFWPDRMRKIRIFVILPKTLIYLDTRTHLLMRSDSEYTNYC</sequence>
<comment type="caution">
    <text evidence="1">The sequence shown here is derived from an EMBL/GenBank/DDBJ whole genome shotgun (WGS) entry which is preliminary data.</text>
</comment>
<dbReference type="OrthoDB" id="6160490at2759"/>
<dbReference type="Proteomes" id="UP000683360">
    <property type="component" value="Unassembled WGS sequence"/>
</dbReference>
<evidence type="ECO:0000313" key="1">
    <source>
        <dbReference type="EMBL" id="CAG2222733.1"/>
    </source>
</evidence>
<dbReference type="AlphaFoldDB" id="A0A8S3SLY1"/>
<reference evidence="1" key="1">
    <citation type="submission" date="2021-03" db="EMBL/GenBank/DDBJ databases">
        <authorList>
            <person name="Bekaert M."/>
        </authorList>
    </citation>
    <scope>NUCLEOTIDE SEQUENCE</scope>
</reference>
<evidence type="ECO:0008006" key="3">
    <source>
        <dbReference type="Google" id="ProtNLM"/>
    </source>
</evidence>